<proteinExistence type="predicted"/>
<sequence>NILKHIAKKAFDSLKMIKTLQVDPFVRQSFEEEVKKTVNVANNSIDHPVALM</sequence>
<feature type="non-terminal residue" evidence="1">
    <location>
        <position position="1"/>
    </location>
</feature>
<organism evidence="1 2">
    <name type="scientific">Rhizopus azygosporus</name>
    <name type="common">Rhizopus microsporus var. azygosporus</name>
    <dbReference type="NCBI Taxonomy" id="86630"/>
    <lineage>
        <taxon>Eukaryota</taxon>
        <taxon>Fungi</taxon>
        <taxon>Fungi incertae sedis</taxon>
        <taxon>Mucoromycota</taxon>
        <taxon>Mucoromycotina</taxon>
        <taxon>Mucoromycetes</taxon>
        <taxon>Mucorales</taxon>
        <taxon>Mucorineae</taxon>
        <taxon>Rhizopodaceae</taxon>
        <taxon>Rhizopus</taxon>
    </lineage>
</organism>
<evidence type="ECO:0000313" key="2">
    <source>
        <dbReference type="Proteomes" id="UP000252139"/>
    </source>
</evidence>
<dbReference type="AlphaFoldDB" id="A0A367KA55"/>
<gene>
    <name evidence="1" type="ORF">CU097_015468</name>
</gene>
<accession>A0A367KA55</accession>
<evidence type="ECO:0000313" key="1">
    <source>
        <dbReference type="EMBL" id="RCH98721.1"/>
    </source>
</evidence>
<reference evidence="1 2" key="1">
    <citation type="journal article" date="2018" name="G3 (Bethesda)">
        <title>Phylogenetic and Phylogenomic Definition of Rhizopus Species.</title>
        <authorList>
            <person name="Gryganskyi A.P."/>
            <person name="Golan J."/>
            <person name="Dolatabadi S."/>
            <person name="Mondo S."/>
            <person name="Robb S."/>
            <person name="Idnurm A."/>
            <person name="Muszewska A."/>
            <person name="Steczkiewicz K."/>
            <person name="Masonjones S."/>
            <person name="Liao H.L."/>
            <person name="Gajdeczka M.T."/>
            <person name="Anike F."/>
            <person name="Vuek A."/>
            <person name="Anishchenko I.M."/>
            <person name="Voigt K."/>
            <person name="de Hoog G.S."/>
            <person name="Smith M.E."/>
            <person name="Heitman J."/>
            <person name="Vilgalys R."/>
            <person name="Stajich J.E."/>
        </authorList>
    </citation>
    <scope>NUCLEOTIDE SEQUENCE [LARGE SCALE GENOMIC DNA]</scope>
    <source>
        <strain evidence="1 2">CBS 357.93</strain>
    </source>
</reference>
<name>A0A367KA55_RHIAZ</name>
<keyword evidence="2" id="KW-1185">Reference proteome</keyword>
<dbReference type="EMBL" id="PJQL01000176">
    <property type="protein sequence ID" value="RCH98721.1"/>
    <property type="molecule type" value="Genomic_DNA"/>
</dbReference>
<comment type="caution">
    <text evidence="1">The sequence shown here is derived from an EMBL/GenBank/DDBJ whole genome shotgun (WGS) entry which is preliminary data.</text>
</comment>
<protein>
    <submittedName>
        <fullName evidence="1">Uncharacterized protein</fullName>
    </submittedName>
</protein>
<dbReference type="Proteomes" id="UP000252139">
    <property type="component" value="Unassembled WGS sequence"/>
</dbReference>